<dbReference type="Pfam" id="PF11774">
    <property type="entry name" value="Lsr2"/>
    <property type="match status" value="1"/>
</dbReference>
<reference evidence="5 6" key="1">
    <citation type="submission" date="2020-07" db="EMBL/GenBank/DDBJ databases">
        <title>Sequencing the genomes of 1000 actinobacteria strains.</title>
        <authorList>
            <person name="Klenk H.-P."/>
        </authorList>
    </citation>
    <scope>NUCLEOTIDE SEQUENCE [LARGE SCALE GENOMIC DNA]</scope>
    <source>
        <strain evidence="5 6">DSM 21350</strain>
    </source>
</reference>
<gene>
    <name evidence="5" type="ORF">BJZ21_003614</name>
</gene>
<organism evidence="5 6">
    <name type="scientific">Nocardioides panaciterrulae</name>
    <dbReference type="NCBI Taxonomy" id="661492"/>
    <lineage>
        <taxon>Bacteria</taxon>
        <taxon>Bacillati</taxon>
        <taxon>Actinomycetota</taxon>
        <taxon>Actinomycetes</taxon>
        <taxon>Propionibacteriales</taxon>
        <taxon>Nocardioidaceae</taxon>
        <taxon>Nocardioides</taxon>
    </lineage>
</organism>
<evidence type="ECO:0000313" key="5">
    <source>
        <dbReference type="EMBL" id="NYD43531.1"/>
    </source>
</evidence>
<dbReference type="InterPro" id="IPR042261">
    <property type="entry name" value="Lsr2-like_dimerization"/>
</dbReference>
<evidence type="ECO:0000256" key="1">
    <source>
        <dbReference type="ARBA" id="ARBA00023125"/>
    </source>
</evidence>
<evidence type="ECO:0000256" key="2">
    <source>
        <dbReference type="SAM" id="MobiDB-lite"/>
    </source>
</evidence>
<dbReference type="Pfam" id="PF23359">
    <property type="entry name" value="Lsr2_DNA-bd"/>
    <property type="match status" value="1"/>
</dbReference>
<dbReference type="InterPro" id="IPR024412">
    <property type="entry name" value="Lsr2_dim_dom"/>
</dbReference>
<comment type="caution">
    <text evidence="5">The sequence shown here is derived from an EMBL/GenBank/DDBJ whole genome shotgun (WGS) entry which is preliminary data.</text>
</comment>
<dbReference type="Proteomes" id="UP000535511">
    <property type="component" value="Unassembled WGS sequence"/>
</dbReference>
<evidence type="ECO:0000259" key="4">
    <source>
        <dbReference type="Pfam" id="PF23359"/>
    </source>
</evidence>
<evidence type="ECO:0000259" key="3">
    <source>
        <dbReference type="Pfam" id="PF11774"/>
    </source>
</evidence>
<dbReference type="GO" id="GO:0003677">
    <property type="term" value="F:DNA binding"/>
    <property type="evidence" value="ECO:0007669"/>
    <property type="project" value="UniProtKB-KW"/>
</dbReference>
<evidence type="ECO:0008006" key="7">
    <source>
        <dbReference type="Google" id="ProtNLM"/>
    </source>
</evidence>
<keyword evidence="1" id="KW-0238">DNA-binding</keyword>
<dbReference type="EMBL" id="JACCBG010000001">
    <property type="protein sequence ID" value="NYD43531.1"/>
    <property type="molecule type" value="Genomic_DNA"/>
</dbReference>
<proteinExistence type="predicted"/>
<protein>
    <recommendedName>
        <fullName evidence="7">Lsr2 family protein</fullName>
    </recommendedName>
</protein>
<dbReference type="Gene3D" id="4.10.320.10">
    <property type="entry name" value="E3-binding domain"/>
    <property type="match status" value="1"/>
</dbReference>
<evidence type="ECO:0000313" key="6">
    <source>
        <dbReference type="Proteomes" id="UP000535511"/>
    </source>
</evidence>
<dbReference type="RefSeq" id="WP_179665045.1">
    <property type="nucleotide sequence ID" value="NZ_JACCBG010000001.1"/>
</dbReference>
<dbReference type="GO" id="GO:0016746">
    <property type="term" value="F:acyltransferase activity"/>
    <property type="evidence" value="ECO:0007669"/>
    <property type="project" value="InterPro"/>
</dbReference>
<name>A0A7Y9E9R6_9ACTN</name>
<feature type="domain" description="Lsr2 DNA-binding" evidence="4">
    <location>
        <begin position="76"/>
        <end position="110"/>
    </location>
</feature>
<accession>A0A7Y9E9R6</accession>
<dbReference type="Gene3D" id="3.30.60.230">
    <property type="entry name" value="Lsr2, dimerization domain"/>
    <property type="match status" value="1"/>
</dbReference>
<feature type="domain" description="Lsr2 dimerization" evidence="3">
    <location>
        <begin position="1"/>
        <end position="57"/>
    </location>
</feature>
<keyword evidence="6" id="KW-1185">Reference proteome</keyword>
<dbReference type="InterPro" id="IPR055370">
    <property type="entry name" value="Lsr2_DNA-bd"/>
</dbReference>
<feature type="region of interest" description="Disordered" evidence="2">
    <location>
        <begin position="57"/>
        <end position="97"/>
    </location>
</feature>
<dbReference type="InterPro" id="IPR036625">
    <property type="entry name" value="E3-bd_dom_sf"/>
</dbReference>
<sequence>MAQKVNIVLVDDLDGSEATESVSFGLDGTSYEIDLNDANAARLREAMAEFVGHARKVASGSRRGGGRRAAASASGGPSAKEIRDWARSNGYDVPERGRVSAEVREAYAAAH</sequence>
<dbReference type="AlphaFoldDB" id="A0A7Y9E9R6"/>
<feature type="compositionally biased region" description="Low complexity" evidence="2">
    <location>
        <begin position="68"/>
        <end position="79"/>
    </location>
</feature>